<dbReference type="InterPro" id="IPR003961">
    <property type="entry name" value="FN3_dom"/>
</dbReference>
<feature type="domain" description="Fibronectin type-III" evidence="3">
    <location>
        <begin position="529"/>
        <end position="616"/>
    </location>
</feature>
<dbReference type="SMART" id="SM00060">
    <property type="entry name" value="FN3"/>
    <property type="match status" value="1"/>
</dbReference>
<dbReference type="InterPro" id="IPR004843">
    <property type="entry name" value="Calcineurin-like_PHP"/>
</dbReference>
<dbReference type="SUPFAM" id="SSF56300">
    <property type="entry name" value="Metallo-dependent phosphatases"/>
    <property type="match status" value="1"/>
</dbReference>
<dbReference type="InterPro" id="IPR036116">
    <property type="entry name" value="FN3_sf"/>
</dbReference>
<feature type="chain" id="PRO_5046870136" evidence="2">
    <location>
        <begin position="37"/>
        <end position="989"/>
    </location>
</feature>
<dbReference type="PANTHER" id="PTHR43143:SF5">
    <property type="entry name" value="SECRETED PROTEIN"/>
    <property type="match status" value="1"/>
</dbReference>
<keyword evidence="2" id="KW-0732">Signal</keyword>
<dbReference type="PANTHER" id="PTHR43143">
    <property type="entry name" value="METALLOPHOSPHOESTERASE, CALCINEURIN SUPERFAMILY"/>
    <property type="match status" value="1"/>
</dbReference>
<dbReference type="SUPFAM" id="SSF49785">
    <property type="entry name" value="Galactose-binding domain-like"/>
    <property type="match status" value="3"/>
</dbReference>
<dbReference type="Pfam" id="PF00149">
    <property type="entry name" value="Metallophos"/>
    <property type="match status" value="1"/>
</dbReference>
<evidence type="ECO:0000259" key="3">
    <source>
        <dbReference type="PROSITE" id="PS50853"/>
    </source>
</evidence>
<dbReference type="EMBL" id="JBHLTG010000014">
    <property type="protein sequence ID" value="MFC0682448.1"/>
    <property type="molecule type" value="Genomic_DNA"/>
</dbReference>
<dbReference type="RefSeq" id="WP_386676480.1">
    <property type="nucleotide sequence ID" value="NZ_JBHLTG010000014.1"/>
</dbReference>
<dbReference type="PROSITE" id="PS50853">
    <property type="entry name" value="FN3"/>
    <property type="match status" value="1"/>
</dbReference>
<dbReference type="Gene3D" id="3.60.21.10">
    <property type="match status" value="1"/>
</dbReference>
<feature type="compositionally biased region" description="Low complexity" evidence="1">
    <location>
        <begin position="533"/>
        <end position="542"/>
    </location>
</feature>
<feature type="region of interest" description="Disordered" evidence="1">
    <location>
        <begin position="517"/>
        <end position="542"/>
    </location>
</feature>
<proteinExistence type="predicted"/>
<reference evidence="4 5" key="1">
    <citation type="submission" date="2024-09" db="EMBL/GenBank/DDBJ databases">
        <authorList>
            <person name="Sun Q."/>
            <person name="Mori K."/>
        </authorList>
    </citation>
    <scope>NUCLEOTIDE SEQUENCE [LARGE SCALE GENOMIC DNA]</scope>
    <source>
        <strain evidence="4 5">KCTC 23076</strain>
    </source>
</reference>
<dbReference type="InterPro" id="IPR051918">
    <property type="entry name" value="STPP_CPPED1"/>
</dbReference>
<feature type="region of interest" description="Disordered" evidence="1">
    <location>
        <begin position="787"/>
        <end position="820"/>
    </location>
</feature>
<dbReference type="SUPFAM" id="SSF49265">
    <property type="entry name" value="Fibronectin type III"/>
    <property type="match status" value="1"/>
</dbReference>
<name>A0ABV6S2W0_9GAMM</name>
<dbReference type="InterPro" id="IPR029052">
    <property type="entry name" value="Metallo-depent_PP-like"/>
</dbReference>
<keyword evidence="5" id="KW-1185">Reference proteome</keyword>
<evidence type="ECO:0000256" key="2">
    <source>
        <dbReference type="SAM" id="SignalP"/>
    </source>
</evidence>
<evidence type="ECO:0000313" key="5">
    <source>
        <dbReference type="Proteomes" id="UP001589896"/>
    </source>
</evidence>
<protein>
    <submittedName>
        <fullName evidence="4">Metallophosphoesterase</fullName>
    </submittedName>
</protein>
<organism evidence="4 5">
    <name type="scientific">Lysobacter korlensis</name>
    <dbReference type="NCBI Taxonomy" id="553636"/>
    <lineage>
        <taxon>Bacteria</taxon>
        <taxon>Pseudomonadati</taxon>
        <taxon>Pseudomonadota</taxon>
        <taxon>Gammaproteobacteria</taxon>
        <taxon>Lysobacterales</taxon>
        <taxon>Lysobacteraceae</taxon>
        <taxon>Lysobacter</taxon>
    </lineage>
</organism>
<evidence type="ECO:0000313" key="4">
    <source>
        <dbReference type="EMBL" id="MFC0682448.1"/>
    </source>
</evidence>
<dbReference type="Gene3D" id="2.60.40.10">
    <property type="entry name" value="Immunoglobulins"/>
    <property type="match status" value="1"/>
</dbReference>
<dbReference type="InterPro" id="IPR008979">
    <property type="entry name" value="Galactose-bd-like_sf"/>
</dbReference>
<gene>
    <name evidence="4" type="ORF">ACFFGH_31850</name>
</gene>
<sequence>MQPSAPVRPARRRVAVALGATLAFVAGVLAVPPAAAADREDFTFVVVPDTQAYSVSDALAATFTAQTRWIVDNRDDLNVSFVSHVGDLVESWPNTAQWQRASDSMAVLDAAGVPNAVLPGNHDMNVATGETPTFDQYFPPSRYATASWNSDSVRYGGYLGQDLFGQDPVDRGNKDSFSLLDVSGLKLLILSLEYESPQYALDWAQKVIDAHPDRRVILSTHGFLHTGGARSNTITRTDGQGLTAQQVWTRFVSANCSIFLVVNGHWHDGDEGEAHRTDPNSCGRPVHQVLSNYQARVNGGDGWLRYYTFRPDEDRIDASTYSPTLGRFETDADSSFSLDYDMTEGGPVERVLVRGGADWRWRFDSTGWPAGWTSPAYDASAWRTGSAALGFGTTSVATNIDVPAPTSNRPRSAQFRHEFQVADASALSAVTVSTRADDGVVVWVNGTEVGRTNLPTGALSATTYATAAPRTTAAPAATFAVPSSLLVDGRNVVTASTHLNYRGTPDVSFDLTLTATEEATEEPPQEPEPPVAPTVTGTTTATSASLTWTHPAPAEVTEYRVMRNGVERGRVPAPTARFDDSALAPDTGYRYGVIAVGPTGLQSPAGEVVLRTAPAAESRDVRLVGAGNTWHWRFDRTAWPAGWTSRQFDDSAWRTGAALLGFGGPVATNIDVPAPTSNRGVSAQFRTRFDVADASALSDVSITTRADDGVVVYVNGTEIGRSRLPAGTLTAGTYATAAPRSSAAASAAVTFAVPAGLLVDGVNVVAASTHLNYRGTPDVSFGLTVDAVASSGPGEEPGGEDPGGEDPGGEDPGDEQPQPQVLLQPGSIWRWSADRAGWASGWSSTAFDDSAWRSGPAVFGFGSAGVATNTDAPAPTSNRALSTQFRHTFSIADPADVSQVKITTRADDGVVAYVNGVEVGRANLPAGTLTGTSYATAAPRTTAASPLTFDVPAALLRAGTNVVAVSTHLNYRGTPDTCFDLRIDALVVP</sequence>
<accession>A0ABV6S2W0</accession>
<dbReference type="InterPro" id="IPR013783">
    <property type="entry name" value="Ig-like_fold"/>
</dbReference>
<evidence type="ECO:0000256" key="1">
    <source>
        <dbReference type="SAM" id="MobiDB-lite"/>
    </source>
</evidence>
<feature type="signal peptide" evidence="2">
    <location>
        <begin position="1"/>
        <end position="36"/>
    </location>
</feature>
<comment type="caution">
    <text evidence="4">The sequence shown here is derived from an EMBL/GenBank/DDBJ whole genome shotgun (WGS) entry which is preliminary data.</text>
</comment>
<feature type="compositionally biased region" description="Acidic residues" evidence="1">
    <location>
        <begin position="797"/>
        <end position="814"/>
    </location>
</feature>
<dbReference type="Gene3D" id="2.60.120.260">
    <property type="entry name" value="Galactose-binding domain-like"/>
    <property type="match status" value="3"/>
</dbReference>
<dbReference type="Proteomes" id="UP001589896">
    <property type="component" value="Unassembled WGS sequence"/>
</dbReference>